<dbReference type="Proteomes" id="UP000325672">
    <property type="component" value="Unassembled WGS sequence"/>
</dbReference>
<keyword evidence="1" id="KW-0812">Transmembrane</keyword>
<organism evidence="2 3">
    <name type="scientific">Aspergillus pseudotamarii</name>
    <dbReference type="NCBI Taxonomy" id="132259"/>
    <lineage>
        <taxon>Eukaryota</taxon>
        <taxon>Fungi</taxon>
        <taxon>Dikarya</taxon>
        <taxon>Ascomycota</taxon>
        <taxon>Pezizomycotina</taxon>
        <taxon>Eurotiomycetes</taxon>
        <taxon>Eurotiomycetidae</taxon>
        <taxon>Eurotiales</taxon>
        <taxon>Aspergillaceae</taxon>
        <taxon>Aspergillus</taxon>
        <taxon>Aspergillus subgen. Circumdati</taxon>
    </lineage>
</organism>
<reference evidence="2 3" key="1">
    <citation type="submission" date="2019-04" db="EMBL/GenBank/DDBJ databases">
        <title>Friends and foes A comparative genomics study of 23 Aspergillus species from section Flavi.</title>
        <authorList>
            <consortium name="DOE Joint Genome Institute"/>
            <person name="Kjaerbolling I."/>
            <person name="Vesth T."/>
            <person name="Frisvad J.C."/>
            <person name="Nybo J.L."/>
            <person name="Theobald S."/>
            <person name="Kildgaard S."/>
            <person name="Isbrandt T."/>
            <person name="Kuo A."/>
            <person name="Sato A."/>
            <person name="Lyhne E.K."/>
            <person name="Kogle M.E."/>
            <person name="Wiebenga A."/>
            <person name="Kun R.S."/>
            <person name="Lubbers R.J."/>
            <person name="Makela M.R."/>
            <person name="Barry K."/>
            <person name="Chovatia M."/>
            <person name="Clum A."/>
            <person name="Daum C."/>
            <person name="Haridas S."/>
            <person name="He G."/>
            <person name="LaButti K."/>
            <person name="Lipzen A."/>
            <person name="Mondo S."/>
            <person name="Riley R."/>
            <person name="Salamov A."/>
            <person name="Simmons B.A."/>
            <person name="Magnuson J.K."/>
            <person name="Henrissat B."/>
            <person name="Mortensen U.H."/>
            <person name="Larsen T.O."/>
            <person name="Devries R.P."/>
            <person name="Grigoriev I.V."/>
            <person name="Machida M."/>
            <person name="Baker S.E."/>
            <person name="Andersen M.R."/>
        </authorList>
    </citation>
    <scope>NUCLEOTIDE SEQUENCE [LARGE SCALE GENOMIC DNA]</scope>
    <source>
        <strain evidence="2 3">CBS 117625</strain>
    </source>
</reference>
<accession>A0A5N6TD10</accession>
<sequence>MIDGFGRGPKGGNKEISCSLAFSLCVCLYVYLSFLRLGLTFLLACFSVGLSLVAKAAFRYGILPGPRASAHLILNCRGRTTLLHKWVYWINVKG</sequence>
<feature type="transmembrane region" description="Helical" evidence="1">
    <location>
        <begin position="38"/>
        <end position="58"/>
    </location>
</feature>
<dbReference type="AlphaFoldDB" id="A0A5N6TD10"/>
<evidence type="ECO:0000313" key="3">
    <source>
        <dbReference type="Proteomes" id="UP000325672"/>
    </source>
</evidence>
<proteinExistence type="predicted"/>
<dbReference type="EMBL" id="ML743551">
    <property type="protein sequence ID" value="KAE8144021.1"/>
    <property type="molecule type" value="Genomic_DNA"/>
</dbReference>
<keyword evidence="1" id="KW-0472">Membrane</keyword>
<protein>
    <submittedName>
        <fullName evidence="2">Uncharacterized protein</fullName>
    </submittedName>
</protein>
<keyword evidence="1" id="KW-1133">Transmembrane helix</keyword>
<keyword evidence="3" id="KW-1185">Reference proteome</keyword>
<gene>
    <name evidence="2" type="ORF">BDV38DRAFT_232574</name>
</gene>
<dbReference type="GeneID" id="43637258"/>
<dbReference type="RefSeq" id="XP_031920084.1">
    <property type="nucleotide sequence ID" value="XM_032053048.1"/>
</dbReference>
<name>A0A5N6TD10_ASPPS</name>
<evidence type="ECO:0000313" key="2">
    <source>
        <dbReference type="EMBL" id="KAE8144021.1"/>
    </source>
</evidence>
<evidence type="ECO:0000256" key="1">
    <source>
        <dbReference type="SAM" id="Phobius"/>
    </source>
</evidence>